<feature type="chain" id="PRO_5002059547" evidence="1">
    <location>
        <begin position="22"/>
        <end position="39"/>
    </location>
</feature>
<evidence type="ECO:0000256" key="1">
    <source>
        <dbReference type="SAM" id="SignalP"/>
    </source>
</evidence>
<organism evidence="2">
    <name type="scientific">Arundo donax</name>
    <name type="common">Giant reed</name>
    <name type="synonym">Donax arundinaceus</name>
    <dbReference type="NCBI Taxonomy" id="35708"/>
    <lineage>
        <taxon>Eukaryota</taxon>
        <taxon>Viridiplantae</taxon>
        <taxon>Streptophyta</taxon>
        <taxon>Embryophyta</taxon>
        <taxon>Tracheophyta</taxon>
        <taxon>Spermatophyta</taxon>
        <taxon>Magnoliopsida</taxon>
        <taxon>Liliopsida</taxon>
        <taxon>Poales</taxon>
        <taxon>Poaceae</taxon>
        <taxon>PACMAD clade</taxon>
        <taxon>Arundinoideae</taxon>
        <taxon>Arundineae</taxon>
        <taxon>Arundo</taxon>
    </lineage>
</organism>
<protein>
    <submittedName>
        <fullName evidence="2">Uncharacterized protein</fullName>
    </submittedName>
</protein>
<name>A0A0A8Y1M6_ARUDO</name>
<proteinExistence type="predicted"/>
<reference evidence="2" key="2">
    <citation type="journal article" date="2015" name="Data Brief">
        <title>Shoot transcriptome of the giant reed, Arundo donax.</title>
        <authorList>
            <person name="Barrero R.A."/>
            <person name="Guerrero F.D."/>
            <person name="Moolhuijzen P."/>
            <person name="Goolsby J.A."/>
            <person name="Tidwell J."/>
            <person name="Bellgard S.E."/>
            <person name="Bellgard M.I."/>
        </authorList>
    </citation>
    <scope>NUCLEOTIDE SEQUENCE</scope>
    <source>
        <tissue evidence="2">Shoot tissue taken approximately 20 cm above the soil surface</tissue>
    </source>
</reference>
<feature type="signal peptide" evidence="1">
    <location>
        <begin position="1"/>
        <end position="21"/>
    </location>
</feature>
<keyword evidence="1" id="KW-0732">Signal</keyword>
<dbReference type="EMBL" id="GBRH01278895">
    <property type="protein sequence ID" value="JAD19000.1"/>
    <property type="molecule type" value="Transcribed_RNA"/>
</dbReference>
<reference evidence="2" key="1">
    <citation type="submission" date="2014-09" db="EMBL/GenBank/DDBJ databases">
        <authorList>
            <person name="Magalhaes I.L.F."/>
            <person name="Oliveira U."/>
            <person name="Santos F.R."/>
            <person name="Vidigal T.H.D.A."/>
            <person name="Brescovit A.D."/>
            <person name="Santos A.J."/>
        </authorList>
    </citation>
    <scope>NUCLEOTIDE SEQUENCE</scope>
    <source>
        <tissue evidence="2">Shoot tissue taken approximately 20 cm above the soil surface</tissue>
    </source>
</reference>
<evidence type="ECO:0000313" key="2">
    <source>
        <dbReference type="EMBL" id="JAD19000.1"/>
    </source>
</evidence>
<sequence length="39" mass="4487">MAQITVMFLVAFTATSYFLSADTSDREKCTKETPSRRWP</sequence>
<dbReference type="AlphaFoldDB" id="A0A0A8Y1M6"/>
<accession>A0A0A8Y1M6</accession>